<evidence type="ECO:0000313" key="7">
    <source>
        <dbReference type="EMBL" id="ABN61875.1"/>
    </source>
</evidence>
<feature type="transmembrane region" description="Helical" evidence="6">
    <location>
        <begin position="23"/>
        <end position="41"/>
    </location>
</feature>
<evidence type="ECO:0000256" key="1">
    <source>
        <dbReference type="ARBA" id="ARBA00004651"/>
    </source>
</evidence>
<evidence type="ECO:0000256" key="3">
    <source>
        <dbReference type="ARBA" id="ARBA00022692"/>
    </source>
</evidence>
<protein>
    <submittedName>
        <fullName evidence="7">Lysine exporter protein (LYSE/YGGA)</fullName>
    </submittedName>
</protein>
<dbReference type="EMBL" id="CP000563">
    <property type="protein sequence ID" value="ABN61875.1"/>
    <property type="molecule type" value="Genomic_DNA"/>
</dbReference>
<dbReference type="InterPro" id="IPR001123">
    <property type="entry name" value="LeuE-type"/>
</dbReference>
<dbReference type="Pfam" id="PF01810">
    <property type="entry name" value="LysE"/>
    <property type="match status" value="1"/>
</dbReference>
<dbReference type="PANTHER" id="PTHR30086">
    <property type="entry name" value="ARGININE EXPORTER PROTEIN ARGO"/>
    <property type="match status" value="1"/>
</dbReference>
<dbReference type="GO" id="GO:0015171">
    <property type="term" value="F:amino acid transmembrane transporter activity"/>
    <property type="evidence" value="ECO:0007669"/>
    <property type="project" value="TreeGrafter"/>
</dbReference>
<evidence type="ECO:0000256" key="5">
    <source>
        <dbReference type="ARBA" id="ARBA00023136"/>
    </source>
</evidence>
<keyword evidence="8" id="KW-1185">Reference proteome</keyword>
<dbReference type="STRING" id="325240.Sbal_2382"/>
<evidence type="ECO:0000256" key="4">
    <source>
        <dbReference type="ARBA" id="ARBA00022989"/>
    </source>
</evidence>
<dbReference type="Proteomes" id="UP000001557">
    <property type="component" value="Chromosome"/>
</dbReference>
<name>A3D562_SHEB5</name>
<evidence type="ECO:0000256" key="6">
    <source>
        <dbReference type="SAM" id="Phobius"/>
    </source>
</evidence>
<organism evidence="7 8">
    <name type="scientific">Shewanella baltica (strain OS155 / ATCC BAA-1091)</name>
    <dbReference type="NCBI Taxonomy" id="325240"/>
    <lineage>
        <taxon>Bacteria</taxon>
        <taxon>Pseudomonadati</taxon>
        <taxon>Pseudomonadota</taxon>
        <taxon>Gammaproteobacteria</taxon>
        <taxon>Alteromonadales</taxon>
        <taxon>Shewanellaceae</taxon>
        <taxon>Shewanella</taxon>
    </lineage>
</organism>
<keyword evidence="5 6" id="KW-0472">Membrane</keyword>
<feature type="transmembrane region" description="Helical" evidence="6">
    <location>
        <begin position="202"/>
        <end position="219"/>
    </location>
</feature>
<dbReference type="GO" id="GO:0005886">
    <property type="term" value="C:plasma membrane"/>
    <property type="evidence" value="ECO:0007669"/>
    <property type="project" value="UniProtKB-SubCell"/>
</dbReference>
<dbReference type="AlphaFoldDB" id="A3D562"/>
<reference evidence="7 8" key="1">
    <citation type="submission" date="2007-02" db="EMBL/GenBank/DDBJ databases">
        <title>Complete sequence of chromosome of Shewanella baltica OS155.</title>
        <authorList>
            <consortium name="US DOE Joint Genome Institute"/>
            <person name="Copeland A."/>
            <person name="Lucas S."/>
            <person name="Lapidus A."/>
            <person name="Barry K."/>
            <person name="Detter J.C."/>
            <person name="Glavina del Rio T."/>
            <person name="Hammon N."/>
            <person name="Israni S."/>
            <person name="Dalin E."/>
            <person name="Tice H."/>
            <person name="Pitluck S."/>
            <person name="Sims D.R."/>
            <person name="Brettin T."/>
            <person name="Bruce D."/>
            <person name="Han C."/>
            <person name="Tapia R."/>
            <person name="Brainard J."/>
            <person name="Schmutz J."/>
            <person name="Larimer F."/>
            <person name="Land M."/>
            <person name="Hauser L."/>
            <person name="Kyrpides N."/>
            <person name="Mikhailova N."/>
            <person name="Brettar I."/>
            <person name="Klappenbach J."/>
            <person name="Konstantinidis K."/>
            <person name="Rodrigues J."/>
            <person name="Tiedje J."/>
            <person name="Richardson P."/>
        </authorList>
    </citation>
    <scope>NUCLEOTIDE SEQUENCE [LARGE SCALE GENOMIC DNA]</scope>
    <source>
        <strain evidence="8">OS155 / ATCC BAA-1091</strain>
    </source>
</reference>
<feature type="transmembrane region" description="Helical" evidence="6">
    <location>
        <begin position="61"/>
        <end position="83"/>
    </location>
</feature>
<keyword evidence="4 6" id="KW-1133">Transmembrane helix</keyword>
<feature type="transmembrane region" description="Helical" evidence="6">
    <location>
        <begin position="95"/>
        <end position="112"/>
    </location>
</feature>
<sequence length="220" mass="24328">MSINVCIQFKVNMNTSLLYDPQLWTLMASTALFCATMSMTPGPNNVLLASSGAHFGVMRTVPHIAGIRLGSTSLHLAVLFGLGTLFEALPVLHQVLKYFALAYLLYLAYKLVTSPVQSTHLDDGRKPMTLIEAALFQWINPKSWMSTITLCSAFTLGGDGFWLSAFLGVLTFNVVGFPASFTWVFVGAAISKKLNTDRRKRHFNWFMGSLLLVSLPMILR</sequence>
<proteinExistence type="predicted"/>
<comment type="subcellular location">
    <subcellularLocation>
        <location evidence="1">Cell membrane</location>
        <topology evidence="1">Multi-pass membrane protein</topology>
    </subcellularLocation>
</comment>
<dbReference type="KEGG" id="sbl:Sbal_2382"/>
<evidence type="ECO:0000256" key="2">
    <source>
        <dbReference type="ARBA" id="ARBA00022475"/>
    </source>
</evidence>
<accession>A3D562</accession>
<dbReference type="PANTHER" id="PTHR30086:SF20">
    <property type="entry name" value="ARGININE EXPORTER PROTEIN ARGO-RELATED"/>
    <property type="match status" value="1"/>
</dbReference>
<dbReference type="GO" id="GO:0033228">
    <property type="term" value="P:cysteine export across plasma membrane"/>
    <property type="evidence" value="ECO:0007669"/>
    <property type="project" value="TreeGrafter"/>
</dbReference>
<keyword evidence="2" id="KW-1003">Cell membrane</keyword>
<dbReference type="HOGENOM" id="CLU_079569_1_0_6"/>
<evidence type="ECO:0000313" key="8">
    <source>
        <dbReference type="Proteomes" id="UP000001557"/>
    </source>
</evidence>
<keyword evidence="3 6" id="KW-0812">Transmembrane</keyword>
<gene>
    <name evidence="7" type="ordered locus">Sbal_2382</name>
</gene>
<feature type="transmembrane region" description="Helical" evidence="6">
    <location>
        <begin position="162"/>
        <end position="190"/>
    </location>
</feature>